<name>A0A1I8EJI4_WUCBA</name>
<dbReference type="GO" id="GO:0008270">
    <property type="term" value="F:zinc ion binding"/>
    <property type="evidence" value="ECO:0007669"/>
    <property type="project" value="UniProtKB-KW"/>
</dbReference>
<dbReference type="Gene3D" id="3.30.160.60">
    <property type="entry name" value="Classic Zinc Finger"/>
    <property type="match status" value="1"/>
</dbReference>
<evidence type="ECO:0000256" key="9">
    <source>
        <dbReference type="PROSITE-ProRule" id="PRU00042"/>
    </source>
</evidence>
<evidence type="ECO:0000256" key="11">
    <source>
        <dbReference type="SAM" id="MobiDB-lite"/>
    </source>
</evidence>
<feature type="domain" description="BAH" evidence="15">
    <location>
        <begin position="1075"/>
        <end position="1194"/>
    </location>
</feature>
<dbReference type="GO" id="GO:0006338">
    <property type="term" value="P:chromatin remodeling"/>
    <property type="evidence" value="ECO:0007669"/>
    <property type="project" value="InterPro"/>
</dbReference>
<evidence type="ECO:0000256" key="4">
    <source>
        <dbReference type="ARBA" id="ARBA00023015"/>
    </source>
</evidence>
<dbReference type="InterPro" id="IPR037382">
    <property type="entry name" value="Rsc/polybromo"/>
</dbReference>
<evidence type="ECO:0000256" key="1">
    <source>
        <dbReference type="ARBA" id="ARBA00004123"/>
    </source>
</evidence>
<dbReference type="PRINTS" id="PR00503">
    <property type="entry name" value="BROMODOMAIN"/>
</dbReference>
<dbReference type="PROSITE" id="PS50014">
    <property type="entry name" value="BROMODOMAIN_2"/>
    <property type="match status" value="6"/>
</dbReference>
<feature type="compositionally biased region" description="Acidic residues" evidence="11">
    <location>
        <begin position="369"/>
        <end position="380"/>
    </location>
</feature>
<dbReference type="Gene3D" id="1.10.30.10">
    <property type="entry name" value="High mobility group box domain"/>
    <property type="match status" value="1"/>
</dbReference>
<evidence type="ECO:0000259" key="12">
    <source>
        <dbReference type="PROSITE" id="PS50014"/>
    </source>
</evidence>
<dbReference type="SMART" id="SM00297">
    <property type="entry name" value="BROMO"/>
    <property type="match status" value="6"/>
</dbReference>
<feature type="domain" description="BAH" evidence="15">
    <location>
        <begin position="1295"/>
        <end position="1413"/>
    </location>
</feature>
<evidence type="ECO:0000256" key="5">
    <source>
        <dbReference type="ARBA" id="ARBA00023117"/>
    </source>
</evidence>
<dbReference type="PROSITE" id="PS50157">
    <property type="entry name" value="ZINC_FINGER_C2H2_2"/>
    <property type="match status" value="1"/>
</dbReference>
<accession>A0A1I8EJI4</accession>
<feature type="domain" description="Bromo" evidence="12">
    <location>
        <begin position="227"/>
        <end position="297"/>
    </location>
</feature>
<dbReference type="GO" id="GO:0006368">
    <property type="term" value="P:transcription elongation by RNA polymerase II"/>
    <property type="evidence" value="ECO:0007669"/>
    <property type="project" value="TreeGrafter"/>
</dbReference>
<dbReference type="InterPro" id="IPR001487">
    <property type="entry name" value="Bromodomain"/>
</dbReference>
<dbReference type="InterPro" id="IPR013087">
    <property type="entry name" value="Znf_C2H2_type"/>
</dbReference>
<dbReference type="SMART" id="SM00439">
    <property type="entry name" value="BAH"/>
    <property type="match status" value="2"/>
</dbReference>
<dbReference type="GO" id="GO:0016586">
    <property type="term" value="C:RSC-type complex"/>
    <property type="evidence" value="ECO:0007669"/>
    <property type="project" value="InterPro"/>
</dbReference>
<feature type="region of interest" description="Disordered" evidence="11">
    <location>
        <begin position="528"/>
        <end position="562"/>
    </location>
</feature>
<keyword evidence="7 10" id="KW-0539">Nucleus</keyword>
<feature type="region of interest" description="Disordered" evidence="11">
    <location>
        <begin position="1577"/>
        <end position="1605"/>
    </location>
</feature>
<evidence type="ECO:0000259" key="13">
    <source>
        <dbReference type="PROSITE" id="PS50118"/>
    </source>
</evidence>
<keyword evidence="2" id="KW-0677">Repeat</keyword>
<dbReference type="PROSITE" id="PS00028">
    <property type="entry name" value="ZINC_FINGER_C2H2_1"/>
    <property type="match status" value="1"/>
</dbReference>
<keyword evidence="9" id="KW-0479">Metal-binding</keyword>
<keyword evidence="9" id="KW-0863">Zinc-finger</keyword>
<dbReference type="GO" id="GO:0003677">
    <property type="term" value="F:DNA binding"/>
    <property type="evidence" value="ECO:0007669"/>
    <property type="project" value="UniProtKB-UniRule"/>
</dbReference>
<evidence type="ECO:0000256" key="8">
    <source>
        <dbReference type="PROSITE-ProRule" id="PRU00035"/>
    </source>
</evidence>
<reference evidence="16" key="1">
    <citation type="submission" date="2016-11" db="UniProtKB">
        <authorList>
            <consortium name="WormBaseParasite"/>
        </authorList>
    </citation>
    <scope>IDENTIFICATION</scope>
    <source>
        <strain evidence="16">pt0022</strain>
    </source>
</reference>
<dbReference type="Pfam" id="PF01426">
    <property type="entry name" value="BAH"/>
    <property type="match status" value="2"/>
</dbReference>
<evidence type="ECO:0000256" key="3">
    <source>
        <dbReference type="ARBA" id="ARBA00022853"/>
    </source>
</evidence>
<dbReference type="GO" id="GO:0003682">
    <property type="term" value="F:chromatin binding"/>
    <property type="evidence" value="ECO:0007669"/>
    <property type="project" value="InterPro"/>
</dbReference>
<dbReference type="PROSITE" id="PS51038">
    <property type="entry name" value="BAH"/>
    <property type="match status" value="2"/>
</dbReference>
<dbReference type="PROSITE" id="PS00633">
    <property type="entry name" value="BROMODOMAIN_1"/>
    <property type="match status" value="3"/>
</dbReference>
<keyword evidence="10" id="KW-0238">DNA-binding</keyword>
<evidence type="ECO:0000256" key="10">
    <source>
        <dbReference type="PROSITE-ProRule" id="PRU00267"/>
    </source>
</evidence>
<dbReference type="SUPFAM" id="SSF47370">
    <property type="entry name" value="Bromodomain"/>
    <property type="match status" value="6"/>
</dbReference>
<dbReference type="PROSITE" id="PS50118">
    <property type="entry name" value="HMG_BOX_2"/>
    <property type="match status" value="1"/>
</dbReference>
<dbReference type="InterPro" id="IPR037968">
    <property type="entry name" value="PBRM1_BD5"/>
</dbReference>
<feature type="domain" description="Bromo" evidence="12">
    <location>
        <begin position="588"/>
        <end position="658"/>
    </location>
</feature>
<dbReference type="PANTHER" id="PTHR16062">
    <property type="entry name" value="SWI/SNF-RELATED"/>
    <property type="match status" value="1"/>
</dbReference>
<dbReference type="Pfam" id="PF00439">
    <property type="entry name" value="Bromodomain"/>
    <property type="match status" value="5"/>
</dbReference>
<feature type="region of interest" description="Disordered" evidence="11">
    <location>
        <begin position="694"/>
        <end position="717"/>
    </location>
</feature>
<dbReference type="InterPro" id="IPR018359">
    <property type="entry name" value="Bromodomain_CS"/>
</dbReference>
<feature type="compositionally biased region" description="Polar residues" evidence="11">
    <location>
        <begin position="1589"/>
        <end position="1604"/>
    </location>
</feature>
<feature type="domain" description="Bromo" evidence="12">
    <location>
        <begin position="807"/>
        <end position="877"/>
    </location>
</feature>
<dbReference type="InterPro" id="IPR036910">
    <property type="entry name" value="HMG_box_dom_sf"/>
</dbReference>
<feature type="domain" description="Bromo" evidence="12">
    <location>
        <begin position="952"/>
        <end position="995"/>
    </location>
</feature>
<dbReference type="FunFam" id="1.20.920.10:FF:000006">
    <property type="entry name" value="protein polybromo-1 isoform X1"/>
    <property type="match status" value="1"/>
</dbReference>
<sequence length="2042" mass="233602">MRQHLNGKVGFMRASELANQRMLAEPFNFVSLPHVRKGTKNTTMSGVKRKACVREEISPVIPRKHGRRSRNVREELDDLRQCAELVDALRSYRTADNRILCESFIRAPSRRTDPKYFDVVTHPIDLTRIQQKIKTEEYSTVEDLSADVRLLVNNNKTYYKEGSQEYKDACELWELFESHRKEMLGNTSVAKMEEHQRNKTVEARRGVVSVDLLEEIIVCTLELTDETGRLLSPPFRVLLSQEEFPTYYDRIKKPIDLKQITIKIRSGEYRTWQQFDADFRLMCKNAKAFNELGSVISKDASMLLKNYMKRKAELCNSKHKPLTIKRLVFYVYIISTKRKKTEVKKKISANKQVLDELLTQNATVNSSEEYSEDSEEDEDSEHSSEPKWVLYWTIRNEPNPADPETNLADPFLELPSKSWYPDYFDEISDPMSLFMINKKLKRDEYRTLEELLKDIVLVFENAKTYNVEGSDIYEAAAKLERLARSKTRALQKTIKVNEVEERISDKSAQSPTVTRSVWKKMRKIEESASMQVPGSGPKPESFAVPASNAEGSEFKRRGSGRGWSGEMQAVFRKKLTVLWDTVYDHMDGKRRVATAFMFLPSRKDYPEYYDYIEKPIDLTTIKHKIETDQYTSISDFMKDMDLLVHNAWDFNEPGSQIYRDATTLQSVVRNALSGIPGLPVSNFKHCKNKIGLLKPNLPSKRHKQHGSGGESSRCNDIDLESDLSRGSNLSVSEAFLSHMYLSDNLRPASPSCSAIFTDMTPAVSPMNFTKTGRGTPRRMLGPTSELEFDKIKLYELYNLIRNYKDERGRELSLPFLQLPSKFDYPDYYDVIRRPIDLTKIRNRITSNYYDSVDALISDFNLMFDNACRYNEPESMIYKDALSLQKLILLKKRDLCKNSASAINVQSEVQALLASILISVNNHQDSDGRCFSDSLADLPGMLRRKGLDSENIPFSIDEMKRNVDKGRYRRLDRFQDDLFFLFNAAMEHAHSDSQVFEDTVELWMYYLKTRDDLTRTTLLSPARWYTEKMLLTHVDNIRKRKLMEEAKDDEENKKSETLGPKADGDVDLDSTGQGGIIYRVNDYAYVAPSEETVSQRHIMRIERLYRDSDGQTFARGTWCYRPEETFHLATRKFCENEVFLTSYYDTVTVDRLIGKCHVMPVRQFMRQKPKGFEDSDIYVCECRYMGRQLHFKKLKHWPYRPEDEKVEYVKREKPLTVMKRVTSVFASRKTFQTHPGAVIGVNDDESVDSTSSLEDDRLKKLPAVLEKQRVEVICSDAPEVVNKSMVFYEQMQYNDRWYQLGDFVYVYNPLKNRNAILRVDKLWRTVEGDGFFSGPYFARPREIKHEPARMFYKQEVFAVDQPDITIPLENVQGFCTVMTVKEYTKGRPTEIDESDVYVVESKVRGYEDGGKRCSLTGYKPSHCTLKNVSQNDANDCTVLPVNEQKTSLKDDVDQLLSSEITKTEDFHSNVPSTSKSIVEQVGTMTKLGTISTSFSSISVDDDSSSGSNQAAGTIRKLPTIDQEEPMNDAYAKKLKHSLKTYNLSSEVLEPEICYFKTPITMEKEMSPLLMHAANSSVPMEPLDDMDETASESNDGTEHTSATTATPGKELVTWLAAQPKLNARSKSGYILFSAEVRKKVMQENPDAGFGEVSKIVGIEWKKLSEEQKKQYEIRAEYIANERAKQEAREPPHMRILPGQIRVYMCKWQTCDFQYDNPEELYDHVKTIHTSQIVVDGENQFVCLWTSCLKYRKDGKPFPSLPRLHRHIKEKHLATSAKSIYPNQRSKNYIPTYVPGSSASSVTPGTTTFVAVQQPANGAQQVHQTYTIQQAPLTYVTQAVVSTHQIVANGYVNGTAVAVAPTAYLAATPTVVHTSSPHGYHPYQQVRQVTTSTAQPIAVAAQNYTAVPLQTVSYTAPSTSQQPSPVITDPGRTIVQAPKPAQPIFVAPPNTVQIKRVMHSEVYLKYIESLSSSQQKTVSKYSRSLLANQRNTTPPQKISTTQWLKEAKDNGVRDEEVVKALWRLRDALLESTVNIAREMDCAGPL</sequence>
<feature type="domain" description="Bromo" evidence="12">
    <location>
        <begin position="403"/>
        <end position="473"/>
    </location>
</feature>
<dbReference type="STRING" id="6293.A0A1I8EJI4"/>
<dbReference type="CDD" id="cd05515">
    <property type="entry name" value="Bromo_polybromo_V"/>
    <property type="match status" value="2"/>
</dbReference>
<dbReference type="SMART" id="SM00355">
    <property type="entry name" value="ZnF_C2H2"/>
    <property type="match status" value="2"/>
</dbReference>
<dbReference type="SMART" id="SM00398">
    <property type="entry name" value="HMG"/>
    <property type="match status" value="1"/>
</dbReference>
<dbReference type="InterPro" id="IPR043151">
    <property type="entry name" value="BAH_sf"/>
</dbReference>
<evidence type="ECO:0000259" key="14">
    <source>
        <dbReference type="PROSITE" id="PS50157"/>
    </source>
</evidence>
<keyword evidence="9" id="KW-0862">Zinc</keyword>
<dbReference type="CDD" id="cd05524">
    <property type="entry name" value="Bromo_polybromo_I"/>
    <property type="match status" value="1"/>
</dbReference>
<dbReference type="Gene3D" id="1.20.920.10">
    <property type="entry name" value="Bromodomain-like"/>
    <property type="match status" value="6"/>
</dbReference>
<evidence type="ECO:0000256" key="6">
    <source>
        <dbReference type="ARBA" id="ARBA00023163"/>
    </source>
</evidence>
<keyword evidence="4" id="KW-0805">Transcription regulation</keyword>
<dbReference type="CDD" id="cd05520">
    <property type="entry name" value="Bromo_polybromo_III"/>
    <property type="match status" value="1"/>
</dbReference>
<dbReference type="CDD" id="cd04717">
    <property type="entry name" value="BAH_polybromo"/>
    <property type="match status" value="2"/>
</dbReference>
<protein>
    <recommendedName>
        <fullName evidence="17">Polybromodomain protein</fullName>
    </recommendedName>
</protein>
<dbReference type="Gene3D" id="2.30.30.490">
    <property type="match status" value="2"/>
</dbReference>
<dbReference type="SUPFAM" id="SSF47095">
    <property type="entry name" value="HMG-box"/>
    <property type="match status" value="1"/>
</dbReference>
<evidence type="ECO:0008006" key="17">
    <source>
        <dbReference type="Google" id="ProtNLM"/>
    </source>
</evidence>
<dbReference type="WBParaSite" id="maker-PairedContig_2530-snap-gene-0.17-mRNA-1">
    <property type="protein sequence ID" value="maker-PairedContig_2530-snap-gene-0.17-mRNA-1"/>
    <property type="gene ID" value="maker-PairedContig_2530-snap-gene-0.17"/>
</dbReference>
<keyword evidence="3" id="KW-0156">Chromatin regulator</keyword>
<feature type="domain" description="HMG box" evidence="13">
    <location>
        <begin position="1620"/>
        <end position="1691"/>
    </location>
</feature>
<comment type="subcellular location">
    <subcellularLocation>
        <location evidence="1">Nucleus</location>
    </subcellularLocation>
</comment>
<feature type="DNA-binding region" description="HMG box" evidence="10">
    <location>
        <begin position="1620"/>
        <end position="1691"/>
    </location>
</feature>
<feature type="compositionally biased region" description="Basic and acidic residues" evidence="11">
    <location>
        <begin position="1044"/>
        <end position="1055"/>
    </location>
</feature>
<evidence type="ECO:0000256" key="7">
    <source>
        <dbReference type="ARBA" id="ARBA00023242"/>
    </source>
</evidence>
<evidence type="ECO:0000313" key="16">
    <source>
        <dbReference type="WBParaSite" id="maker-PairedContig_2530-snap-gene-0.17-mRNA-1"/>
    </source>
</evidence>
<feature type="region of interest" description="Disordered" evidence="11">
    <location>
        <begin position="1044"/>
        <end position="1064"/>
    </location>
</feature>
<keyword evidence="5 8" id="KW-0103">Bromodomain</keyword>
<dbReference type="InterPro" id="IPR036427">
    <property type="entry name" value="Bromodomain-like_sf"/>
</dbReference>
<feature type="region of interest" description="Disordered" evidence="11">
    <location>
        <begin position="364"/>
        <end position="385"/>
    </location>
</feature>
<feature type="domain" description="Bromo" evidence="12">
    <location>
        <begin position="96"/>
        <end position="166"/>
    </location>
</feature>
<evidence type="ECO:0000259" key="15">
    <source>
        <dbReference type="PROSITE" id="PS51038"/>
    </source>
</evidence>
<evidence type="ECO:0000256" key="2">
    <source>
        <dbReference type="ARBA" id="ARBA00022737"/>
    </source>
</evidence>
<organism evidence="16">
    <name type="scientific">Wuchereria bancrofti</name>
    <dbReference type="NCBI Taxonomy" id="6293"/>
    <lineage>
        <taxon>Eukaryota</taxon>
        <taxon>Metazoa</taxon>
        <taxon>Ecdysozoa</taxon>
        <taxon>Nematoda</taxon>
        <taxon>Chromadorea</taxon>
        <taxon>Rhabditida</taxon>
        <taxon>Spirurina</taxon>
        <taxon>Spiruromorpha</taxon>
        <taxon>Filarioidea</taxon>
        <taxon>Onchocercidae</taxon>
        <taxon>Wuchereria</taxon>
    </lineage>
</organism>
<keyword evidence="6" id="KW-0804">Transcription</keyword>
<dbReference type="InterPro" id="IPR009071">
    <property type="entry name" value="HMG_box_dom"/>
</dbReference>
<dbReference type="PANTHER" id="PTHR16062:SF19">
    <property type="entry name" value="PROTEIN POLYBROMO-1"/>
    <property type="match status" value="1"/>
</dbReference>
<proteinExistence type="predicted"/>
<feature type="domain" description="C2H2-type" evidence="14">
    <location>
        <begin position="1701"/>
        <end position="1729"/>
    </location>
</feature>
<dbReference type="CDD" id="cd05526">
    <property type="entry name" value="Bromo_polybromo_VI"/>
    <property type="match status" value="1"/>
</dbReference>
<dbReference type="InterPro" id="IPR001025">
    <property type="entry name" value="BAH_dom"/>
</dbReference>
<dbReference type="Pfam" id="PF00505">
    <property type="entry name" value="HMG_box"/>
    <property type="match status" value="1"/>
</dbReference>